<dbReference type="PANTHER" id="PTHR42713">
    <property type="entry name" value="HISTIDINE KINASE-RELATED"/>
    <property type="match status" value="1"/>
</dbReference>
<evidence type="ECO:0000256" key="7">
    <source>
        <dbReference type="ARBA" id="ARBA00023163"/>
    </source>
</evidence>
<evidence type="ECO:0000256" key="3">
    <source>
        <dbReference type="ARBA" id="ARBA00022553"/>
    </source>
</evidence>
<dbReference type="InterPro" id="IPR018062">
    <property type="entry name" value="HTH_AraC-typ_CS"/>
</dbReference>
<evidence type="ECO:0000313" key="15">
    <source>
        <dbReference type="Proteomes" id="UP001221519"/>
    </source>
</evidence>
<protein>
    <submittedName>
        <fullName evidence="12">Response regulator</fullName>
    </submittedName>
</protein>
<proteinExistence type="predicted"/>
<evidence type="ECO:0000256" key="8">
    <source>
        <dbReference type="PROSITE-ProRule" id="PRU00169"/>
    </source>
</evidence>
<dbReference type="SMART" id="SM00448">
    <property type="entry name" value="REC"/>
    <property type="match status" value="1"/>
</dbReference>
<dbReference type="InterPro" id="IPR051552">
    <property type="entry name" value="HptR"/>
</dbReference>
<keyword evidence="15" id="KW-1185">Reference proteome</keyword>
<evidence type="ECO:0000313" key="13">
    <source>
        <dbReference type="EMBL" id="WDI03383.1"/>
    </source>
</evidence>
<feature type="domain" description="Response regulatory" evidence="11">
    <location>
        <begin position="6"/>
        <end position="123"/>
    </location>
</feature>
<keyword evidence="3 8" id="KW-0597">Phosphoprotein</keyword>
<evidence type="ECO:0000256" key="6">
    <source>
        <dbReference type="ARBA" id="ARBA00023125"/>
    </source>
</evidence>
<dbReference type="Proteomes" id="UP001221519">
    <property type="component" value="Chromosome"/>
</dbReference>
<keyword evidence="7" id="KW-0804">Transcription</keyword>
<dbReference type="InterPro" id="IPR001789">
    <property type="entry name" value="Sig_transdc_resp-reg_receiver"/>
</dbReference>
<dbReference type="InterPro" id="IPR011006">
    <property type="entry name" value="CheY-like_superfamily"/>
</dbReference>
<dbReference type="Proteomes" id="UP001220962">
    <property type="component" value="Chromosome"/>
</dbReference>
<keyword evidence="9" id="KW-0175">Coiled coil</keyword>
<keyword evidence="6" id="KW-0238">DNA-binding</keyword>
<dbReference type="GO" id="GO:0043565">
    <property type="term" value="F:sequence-specific DNA binding"/>
    <property type="evidence" value="ECO:0007669"/>
    <property type="project" value="InterPro"/>
</dbReference>
<dbReference type="EMBL" id="CP118101">
    <property type="protein sequence ID" value="WDH83724.1"/>
    <property type="molecule type" value="Genomic_DNA"/>
</dbReference>
<evidence type="ECO:0000259" key="10">
    <source>
        <dbReference type="PROSITE" id="PS01124"/>
    </source>
</evidence>
<evidence type="ECO:0000256" key="4">
    <source>
        <dbReference type="ARBA" id="ARBA00023012"/>
    </source>
</evidence>
<gene>
    <name evidence="12" type="ORF">PUW23_05715</name>
    <name evidence="13" type="ORF">PUW25_05260</name>
</gene>
<dbReference type="GO" id="GO:0003700">
    <property type="term" value="F:DNA-binding transcription factor activity"/>
    <property type="evidence" value="ECO:0007669"/>
    <property type="project" value="InterPro"/>
</dbReference>
<evidence type="ECO:0000256" key="2">
    <source>
        <dbReference type="ARBA" id="ARBA00022490"/>
    </source>
</evidence>
<dbReference type="InterPro" id="IPR018060">
    <property type="entry name" value="HTH_AraC"/>
</dbReference>
<evidence type="ECO:0000313" key="12">
    <source>
        <dbReference type="EMBL" id="WDH83724.1"/>
    </source>
</evidence>
<feature type="modified residue" description="4-aspartylphosphate" evidence="8">
    <location>
        <position position="58"/>
    </location>
</feature>
<dbReference type="Gene3D" id="3.40.50.2300">
    <property type="match status" value="1"/>
</dbReference>
<dbReference type="AlphaFoldDB" id="A0AAX3N3L3"/>
<evidence type="ECO:0000259" key="11">
    <source>
        <dbReference type="PROSITE" id="PS50110"/>
    </source>
</evidence>
<sequence>MNKPYQVLIADDEPIIREGISESVDWASLGMEVIGLAEDGAEALELVLERGADLVLVDMNMPIMNGISFIQALREQKQECRCIIITGYDEFSYAQQAIRLGVEEYILKPVETDELMSVLQRIKASLDEEQLEKEKQASAREHLRKRREVLREQLGQEWVQGRLNEEELRMQLSLLSLPAASPASCLVIRWPEASMPNTILKEGDRQLYLYAVKNIVEELIGTSEALVFRNGSDLIVGISWSRLTPELLMKIEEAAKENLGVTLHTAAEDVGVEMELLEAYNLCKECIYQEASLSPLVRRARQYLQEHYHNHALTLELVASELGVSPVYLSRMLKKELGESFIALLTGIRIHKAIQLLNSSSLAMHEIADHIGYESQHYFSTAFKKVIGISPNKYRKGEAFV</sequence>
<dbReference type="Gene3D" id="1.10.10.60">
    <property type="entry name" value="Homeodomain-like"/>
    <property type="match status" value="2"/>
</dbReference>
<dbReference type="Pfam" id="PF00072">
    <property type="entry name" value="Response_reg"/>
    <property type="match status" value="1"/>
</dbReference>
<dbReference type="SUPFAM" id="SSF52172">
    <property type="entry name" value="CheY-like"/>
    <property type="match status" value="1"/>
</dbReference>
<dbReference type="CDD" id="cd17536">
    <property type="entry name" value="REC_YesN-like"/>
    <property type="match status" value="1"/>
</dbReference>
<reference evidence="12 15" key="1">
    <citation type="submission" date="2023-02" db="EMBL/GenBank/DDBJ databases">
        <title>Pathogen: clinical or host-associated sample.</title>
        <authorList>
            <person name="Hergert J."/>
            <person name="Casey R."/>
            <person name="Wagner J."/>
            <person name="Young E.L."/>
            <person name="Oakeson K.F."/>
        </authorList>
    </citation>
    <scope>NUCLEOTIDE SEQUENCE</scope>
    <source>
        <strain evidence="13 15">2022CK-00829</strain>
        <strain evidence="12">2022CK-00830</strain>
    </source>
</reference>
<dbReference type="SUPFAM" id="SSF46689">
    <property type="entry name" value="Homeodomain-like"/>
    <property type="match status" value="2"/>
</dbReference>
<feature type="coiled-coil region" evidence="9">
    <location>
        <begin position="126"/>
        <end position="153"/>
    </location>
</feature>
<dbReference type="GO" id="GO:0005737">
    <property type="term" value="C:cytoplasm"/>
    <property type="evidence" value="ECO:0007669"/>
    <property type="project" value="UniProtKB-SubCell"/>
</dbReference>
<evidence type="ECO:0000313" key="14">
    <source>
        <dbReference type="Proteomes" id="UP001220962"/>
    </source>
</evidence>
<dbReference type="SMART" id="SM00342">
    <property type="entry name" value="HTH_ARAC"/>
    <property type="match status" value="1"/>
</dbReference>
<evidence type="ECO:0000256" key="1">
    <source>
        <dbReference type="ARBA" id="ARBA00004496"/>
    </source>
</evidence>
<name>A0AAX3N3L3_9BACL</name>
<dbReference type="GO" id="GO:0000160">
    <property type="term" value="P:phosphorelay signal transduction system"/>
    <property type="evidence" value="ECO:0007669"/>
    <property type="project" value="UniProtKB-KW"/>
</dbReference>
<dbReference type="PANTHER" id="PTHR42713:SF3">
    <property type="entry name" value="TRANSCRIPTIONAL REGULATORY PROTEIN HPTR"/>
    <property type="match status" value="1"/>
</dbReference>
<dbReference type="InterPro" id="IPR020449">
    <property type="entry name" value="Tscrpt_reg_AraC-type_HTH"/>
</dbReference>
<dbReference type="RefSeq" id="WP_205053941.1">
    <property type="nucleotide sequence ID" value="NZ_CP118101.1"/>
</dbReference>
<dbReference type="InterPro" id="IPR009057">
    <property type="entry name" value="Homeodomain-like_sf"/>
</dbReference>
<comment type="subcellular location">
    <subcellularLocation>
        <location evidence="1">Cytoplasm</location>
    </subcellularLocation>
</comment>
<keyword evidence="5" id="KW-0805">Transcription regulation</keyword>
<dbReference type="EMBL" id="CP118108">
    <property type="protein sequence ID" value="WDI03383.1"/>
    <property type="molecule type" value="Genomic_DNA"/>
</dbReference>
<dbReference type="PRINTS" id="PR00032">
    <property type="entry name" value="HTHARAC"/>
</dbReference>
<keyword evidence="2" id="KW-0963">Cytoplasm</keyword>
<dbReference type="Pfam" id="PF12833">
    <property type="entry name" value="HTH_18"/>
    <property type="match status" value="1"/>
</dbReference>
<evidence type="ECO:0000256" key="9">
    <source>
        <dbReference type="SAM" id="Coils"/>
    </source>
</evidence>
<feature type="domain" description="HTH araC/xylS-type" evidence="10">
    <location>
        <begin position="298"/>
        <end position="397"/>
    </location>
</feature>
<dbReference type="PROSITE" id="PS01124">
    <property type="entry name" value="HTH_ARAC_FAMILY_2"/>
    <property type="match status" value="1"/>
</dbReference>
<evidence type="ECO:0000256" key="5">
    <source>
        <dbReference type="ARBA" id="ARBA00023015"/>
    </source>
</evidence>
<keyword evidence="4" id="KW-0902">Two-component regulatory system</keyword>
<dbReference type="PROSITE" id="PS50110">
    <property type="entry name" value="RESPONSE_REGULATORY"/>
    <property type="match status" value="1"/>
</dbReference>
<dbReference type="PROSITE" id="PS00041">
    <property type="entry name" value="HTH_ARAC_FAMILY_1"/>
    <property type="match status" value="1"/>
</dbReference>
<accession>A0AAX3N3L3</accession>
<organism evidence="12 14">
    <name type="scientific">Paenibacillus urinalis</name>
    <dbReference type="NCBI Taxonomy" id="521520"/>
    <lineage>
        <taxon>Bacteria</taxon>
        <taxon>Bacillati</taxon>
        <taxon>Bacillota</taxon>
        <taxon>Bacilli</taxon>
        <taxon>Bacillales</taxon>
        <taxon>Paenibacillaceae</taxon>
        <taxon>Paenibacillus</taxon>
    </lineage>
</organism>